<evidence type="ECO:0000313" key="12">
    <source>
        <dbReference type="Proteomes" id="UP001230188"/>
    </source>
</evidence>
<dbReference type="InterPro" id="IPR001202">
    <property type="entry name" value="WW_dom"/>
</dbReference>
<keyword evidence="7" id="KW-0407">Ion channel</keyword>
<dbReference type="GO" id="GO:0022857">
    <property type="term" value="F:transmembrane transporter activity"/>
    <property type="evidence" value="ECO:0007669"/>
    <property type="project" value="TreeGrafter"/>
</dbReference>
<dbReference type="PROSITE" id="PS50297">
    <property type="entry name" value="ANK_REP_REGION"/>
    <property type="match status" value="3"/>
</dbReference>
<feature type="domain" description="WW" evidence="10">
    <location>
        <begin position="167"/>
        <end position="200"/>
    </location>
</feature>
<dbReference type="InterPro" id="IPR002110">
    <property type="entry name" value="Ankyrin_rpt"/>
</dbReference>
<dbReference type="SMART" id="SM00248">
    <property type="entry name" value="ANK"/>
    <property type="match status" value="4"/>
</dbReference>
<proteinExistence type="predicted"/>
<keyword evidence="3" id="KW-0677">Repeat</keyword>
<dbReference type="Gene3D" id="1.25.40.20">
    <property type="entry name" value="Ankyrin repeat-containing domain"/>
    <property type="match status" value="2"/>
</dbReference>
<keyword evidence="12" id="KW-1185">Reference proteome</keyword>
<dbReference type="PROSITE" id="PS50020">
    <property type="entry name" value="WW_DOMAIN_2"/>
    <property type="match status" value="1"/>
</dbReference>
<evidence type="ECO:0000256" key="8">
    <source>
        <dbReference type="PROSITE-ProRule" id="PRU00023"/>
    </source>
</evidence>
<dbReference type="GO" id="GO:1902495">
    <property type="term" value="C:transmembrane transporter complex"/>
    <property type="evidence" value="ECO:0007669"/>
    <property type="project" value="TreeGrafter"/>
</dbReference>
<comment type="caution">
    <text evidence="11">The sequence shown here is derived from an EMBL/GenBank/DDBJ whole genome shotgun (WGS) entry which is preliminary data.</text>
</comment>
<feature type="repeat" description="ANK" evidence="8">
    <location>
        <begin position="123"/>
        <end position="155"/>
    </location>
</feature>
<sequence length="356" mass="37733">MCAAIVDSKNDNADTALHVAAKQLWDSGIKVLLAHGASVDLVDAKGRTALLLVCSARPSKNKDVGKAAQARLHCLETLLQAGASPNATDATGATPLHSCCEVGDANCVEALLRAGAECGANHAGDTPLHLSAVSGHVECMKTLVLWGRDDETAADASYVGNEQREHDATEDYWIRYVTEAGDPYWYHPLSGDSRWYPPEDPDAVVVEAPPADLSVLEVSSSDEDDAASAPTLVGIITAAVVDEKADALQKLVVPNNDGRRDYPPAENDEDGPRGVDDDREDDLDDSGGGADQEGSLLSELLDLQHEKAPTGYEDDNEDPYAQAFPLSAVSPTSEEEGTPTSRSRVSDAKEDSPSHH</sequence>
<dbReference type="CDD" id="cd00201">
    <property type="entry name" value="WW"/>
    <property type="match status" value="1"/>
</dbReference>
<evidence type="ECO:0000259" key="10">
    <source>
        <dbReference type="PROSITE" id="PS50020"/>
    </source>
</evidence>
<keyword evidence="5" id="KW-0406">Ion transport</keyword>
<dbReference type="PROSITE" id="PS01159">
    <property type="entry name" value="WW_DOMAIN_1"/>
    <property type="match status" value="1"/>
</dbReference>
<evidence type="ECO:0000256" key="2">
    <source>
        <dbReference type="ARBA" id="ARBA00022606"/>
    </source>
</evidence>
<evidence type="ECO:0000256" key="9">
    <source>
        <dbReference type="SAM" id="MobiDB-lite"/>
    </source>
</evidence>
<dbReference type="PROSITE" id="PS50088">
    <property type="entry name" value="ANK_REPEAT"/>
    <property type="match status" value="3"/>
</dbReference>
<dbReference type="InterPro" id="IPR036020">
    <property type="entry name" value="WW_dom_sf"/>
</dbReference>
<evidence type="ECO:0000313" key="11">
    <source>
        <dbReference type="EMBL" id="KAJ8604116.1"/>
    </source>
</evidence>
<reference evidence="11" key="1">
    <citation type="submission" date="2023-01" db="EMBL/GenBank/DDBJ databases">
        <title>Metagenome sequencing of chrysophaentin producing Chrysophaeum taylorii.</title>
        <authorList>
            <person name="Davison J."/>
            <person name="Bewley C."/>
        </authorList>
    </citation>
    <scope>NUCLEOTIDE SEQUENCE</scope>
    <source>
        <strain evidence="11">NIES-1699</strain>
    </source>
</reference>
<dbReference type="InterPro" id="IPR052076">
    <property type="entry name" value="TRP_cation_channel"/>
</dbReference>
<keyword evidence="1" id="KW-0813">Transport</keyword>
<dbReference type="SUPFAM" id="SSF48403">
    <property type="entry name" value="Ankyrin repeat"/>
    <property type="match status" value="1"/>
</dbReference>
<dbReference type="SUPFAM" id="SSF51045">
    <property type="entry name" value="WW domain"/>
    <property type="match status" value="1"/>
</dbReference>
<evidence type="ECO:0000256" key="5">
    <source>
        <dbReference type="ARBA" id="ARBA00023065"/>
    </source>
</evidence>
<dbReference type="PANTHER" id="PTHR47143">
    <property type="entry name" value="TRANSIENT RECEPTOR POTENTIAL CATION CHANNEL PROTEIN PAINLESS"/>
    <property type="match status" value="1"/>
</dbReference>
<dbReference type="InterPro" id="IPR036770">
    <property type="entry name" value="Ankyrin_rpt-contain_sf"/>
</dbReference>
<keyword evidence="2" id="KW-0716">Sensory transduction</keyword>
<keyword evidence="6" id="KW-0325">Glycoprotein</keyword>
<feature type="compositionally biased region" description="Basic and acidic residues" evidence="9">
    <location>
        <begin position="344"/>
        <end position="356"/>
    </location>
</feature>
<feature type="repeat" description="ANK" evidence="8">
    <location>
        <begin position="91"/>
        <end position="123"/>
    </location>
</feature>
<dbReference type="Pfam" id="PF12796">
    <property type="entry name" value="Ank_2"/>
    <property type="match status" value="1"/>
</dbReference>
<evidence type="ECO:0000256" key="4">
    <source>
        <dbReference type="ARBA" id="ARBA00023043"/>
    </source>
</evidence>
<dbReference type="PANTHER" id="PTHR47143:SF1">
    <property type="entry name" value="ION_TRANS DOMAIN-CONTAINING PROTEIN"/>
    <property type="match status" value="1"/>
</dbReference>
<feature type="region of interest" description="Disordered" evidence="9">
    <location>
        <begin position="252"/>
        <end position="356"/>
    </location>
</feature>
<evidence type="ECO:0000256" key="3">
    <source>
        <dbReference type="ARBA" id="ARBA00022737"/>
    </source>
</evidence>
<organism evidence="11 12">
    <name type="scientific">Chrysophaeum taylorii</name>
    <dbReference type="NCBI Taxonomy" id="2483200"/>
    <lineage>
        <taxon>Eukaryota</taxon>
        <taxon>Sar</taxon>
        <taxon>Stramenopiles</taxon>
        <taxon>Ochrophyta</taxon>
        <taxon>Pelagophyceae</taxon>
        <taxon>Pelagomonadales</taxon>
        <taxon>Pelagomonadaceae</taxon>
        <taxon>Chrysophaeum</taxon>
    </lineage>
</organism>
<dbReference type="GO" id="GO:0034220">
    <property type="term" value="P:monoatomic ion transmembrane transport"/>
    <property type="evidence" value="ECO:0007669"/>
    <property type="project" value="UniProtKB-KW"/>
</dbReference>
<dbReference type="AlphaFoldDB" id="A0AAD7UFI4"/>
<name>A0AAD7UFI4_9STRA</name>
<evidence type="ECO:0000256" key="7">
    <source>
        <dbReference type="ARBA" id="ARBA00023303"/>
    </source>
</evidence>
<feature type="repeat" description="ANK" evidence="8">
    <location>
        <begin position="12"/>
        <end position="44"/>
    </location>
</feature>
<keyword evidence="4 8" id="KW-0040">ANK repeat</keyword>
<dbReference type="Gene3D" id="2.20.70.10">
    <property type="match status" value="1"/>
</dbReference>
<protein>
    <recommendedName>
        <fullName evidence="10">WW domain-containing protein</fullName>
    </recommendedName>
</protein>
<gene>
    <name evidence="11" type="ORF">CTAYLR_001785</name>
</gene>
<evidence type="ECO:0000256" key="6">
    <source>
        <dbReference type="ARBA" id="ARBA00023180"/>
    </source>
</evidence>
<dbReference type="EMBL" id="JAQMWT010000340">
    <property type="protein sequence ID" value="KAJ8604116.1"/>
    <property type="molecule type" value="Genomic_DNA"/>
</dbReference>
<dbReference type="Proteomes" id="UP001230188">
    <property type="component" value="Unassembled WGS sequence"/>
</dbReference>
<accession>A0AAD7UFI4</accession>
<evidence type="ECO:0000256" key="1">
    <source>
        <dbReference type="ARBA" id="ARBA00022448"/>
    </source>
</evidence>